<evidence type="ECO:0008006" key="4">
    <source>
        <dbReference type="Google" id="ProtNLM"/>
    </source>
</evidence>
<proteinExistence type="predicted"/>
<dbReference type="Proteomes" id="UP000184139">
    <property type="component" value="Unassembled WGS sequence"/>
</dbReference>
<reference evidence="2 3" key="1">
    <citation type="submission" date="2016-11" db="EMBL/GenBank/DDBJ databases">
        <authorList>
            <person name="Jaros S."/>
            <person name="Januszkiewicz K."/>
            <person name="Wedrychowicz H."/>
        </authorList>
    </citation>
    <scope>NUCLEOTIDE SEQUENCE [LARGE SCALE GENOMIC DNA]</scope>
    <source>
        <strain evidence="2 3">DSM 9705</strain>
    </source>
</reference>
<accession>A0A1M5X9S7</accession>
<keyword evidence="1" id="KW-0732">Signal</keyword>
<protein>
    <recommendedName>
        <fullName evidence="4">Secreted protein</fullName>
    </recommendedName>
</protein>
<evidence type="ECO:0000313" key="2">
    <source>
        <dbReference type="EMBL" id="SHH96284.1"/>
    </source>
</evidence>
<feature type="signal peptide" evidence="1">
    <location>
        <begin position="1"/>
        <end position="20"/>
    </location>
</feature>
<organism evidence="2 3">
    <name type="scientific">Desulfofustis glycolicus DSM 9705</name>
    <dbReference type="NCBI Taxonomy" id="1121409"/>
    <lineage>
        <taxon>Bacteria</taxon>
        <taxon>Pseudomonadati</taxon>
        <taxon>Thermodesulfobacteriota</taxon>
        <taxon>Desulfobulbia</taxon>
        <taxon>Desulfobulbales</taxon>
        <taxon>Desulfocapsaceae</taxon>
        <taxon>Desulfofustis</taxon>
    </lineage>
</organism>
<dbReference type="RefSeq" id="WP_073377189.1">
    <property type="nucleotide sequence ID" value="NZ_FQXS01000018.1"/>
</dbReference>
<sequence length="69" mass="7314">MKRIIAIMAMVMMVAGGATAVSAASARCVVVTAEDKELVLECESGTDDFQPGQEVKLRVERVRAAIEGC</sequence>
<keyword evidence="3" id="KW-1185">Reference proteome</keyword>
<gene>
    <name evidence="2" type="ORF">SAMN02745124_02875</name>
</gene>
<dbReference type="AlphaFoldDB" id="A0A1M5X9S7"/>
<feature type="chain" id="PRO_5013291153" description="Secreted protein" evidence="1">
    <location>
        <begin position="21"/>
        <end position="69"/>
    </location>
</feature>
<dbReference type="EMBL" id="FQXS01000018">
    <property type="protein sequence ID" value="SHH96284.1"/>
    <property type="molecule type" value="Genomic_DNA"/>
</dbReference>
<evidence type="ECO:0000256" key="1">
    <source>
        <dbReference type="SAM" id="SignalP"/>
    </source>
</evidence>
<name>A0A1M5X9S7_9BACT</name>
<evidence type="ECO:0000313" key="3">
    <source>
        <dbReference type="Proteomes" id="UP000184139"/>
    </source>
</evidence>